<dbReference type="InterPro" id="IPR042099">
    <property type="entry name" value="ANL_N_sf"/>
</dbReference>
<evidence type="ECO:0000313" key="4">
    <source>
        <dbReference type="Proteomes" id="UP000502508"/>
    </source>
</evidence>
<organism evidence="3 4">
    <name type="scientific">Phytohabitans flavus</name>
    <dbReference type="NCBI Taxonomy" id="1076124"/>
    <lineage>
        <taxon>Bacteria</taxon>
        <taxon>Bacillati</taxon>
        <taxon>Actinomycetota</taxon>
        <taxon>Actinomycetes</taxon>
        <taxon>Micromonosporales</taxon>
        <taxon>Micromonosporaceae</taxon>
    </lineage>
</organism>
<evidence type="ECO:0000256" key="1">
    <source>
        <dbReference type="SAM" id="MobiDB-lite"/>
    </source>
</evidence>
<protein>
    <recommendedName>
        <fullName evidence="2">AMP-dependent synthetase/ligase domain-containing protein</fullName>
    </recommendedName>
</protein>
<evidence type="ECO:0000259" key="2">
    <source>
        <dbReference type="Pfam" id="PF00501"/>
    </source>
</evidence>
<proteinExistence type="predicted"/>
<dbReference type="PANTHER" id="PTHR43767:SF1">
    <property type="entry name" value="NONRIBOSOMAL PEPTIDE SYNTHASE PES1 (EUROFUNG)-RELATED"/>
    <property type="match status" value="1"/>
</dbReference>
<dbReference type="SUPFAM" id="SSF56801">
    <property type="entry name" value="Acetyl-CoA synthetase-like"/>
    <property type="match status" value="1"/>
</dbReference>
<dbReference type="Gene3D" id="3.40.50.12780">
    <property type="entry name" value="N-terminal domain of ligase-like"/>
    <property type="match status" value="1"/>
</dbReference>
<dbReference type="EMBL" id="AP022870">
    <property type="protein sequence ID" value="BCB80732.1"/>
    <property type="molecule type" value="Genomic_DNA"/>
</dbReference>
<gene>
    <name evidence="3" type="ORF">Pflav_071420</name>
</gene>
<dbReference type="Pfam" id="PF00501">
    <property type="entry name" value="AMP-binding"/>
    <property type="match status" value="1"/>
</dbReference>
<feature type="domain" description="AMP-dependent synthetase/ligase" evidence="2">
    <location>
        <begin position="6"/>
        <end position="122"/>
    </location>
</feature>
<dbReference type="PANTHER" id="PTHR43767">
    <property type="entry name" value="LONG-CHAIN-FATTY-ACID--COA LIGASE"/>
    <property type="match status" value="1"/>
</dbReference>
<dbReference type="InterPro" id="IPR050237">
    <property type="entry name" value="ATP-dep_AMP-bd_enzyme"/>
</dbReference>
<dbReference type="AlphaFoldDB" id="A0A6F8Y3N9"/>
<evidence type="ECO:0000313" key="3">
    <source>
        <dbReference type="EMBL" id="BCB80732.1"/>
    </source>
</evidence>
<feature type="compositionally biased region" description="Polar residues" evidence="1">
    <location>
        <begin position="122"/>
        <end position="134"/>
    </location>
</feature>
<accession>A0A6F8Y3N9</accession>
<feature type="region of interest" description="Disordered" evidence="1">
    <location>
        <begin position="92"/>
        <end position="146"/>
    </location>
</feature>
<dbReference type="Proteomes" id="UP000502508">
    <property type="component" value="Chromosome"/>
</dbReference>
<keyword evidence="4" id="KW-1185">Reference proteome</keyword>
<dbReference type="InterPro" id="IPR000873">
    <property type="entry name" value="AMP-dep_synth/lig_dom"/>
</dbReference>
<dbReference type="KEGG" id="pfla:Pflav_071420"/>
<sequence length="146" mass="15502">MLQRRFEPAGCVALLAQHGVRGLFAVPVMLQRLLEVPPPHPNPLRVVAVSGSALPGGLATRFMDGYGDVLYNLYGSTEVSWASIATPRDLRAAPQTAGRPPHGTRLAILGPSGQPVPRARSGGSSWATRCSSRGTPRGVRRNRTTA</sequence>
<reference evidence="3 4" key="2">
    <citation type="submission" date="2020-03" db="EMBL/GenBank/DDBJ databases">
        <authorList>
            <person name="Ichikawa N."/>
            <person name="Kimura A."/>
            <person name="Kitahashi Y."/>
            <person name="Uohara A."/>
        </authorList>
    </citation>
    <scope>NUCLEOTIDE SEQUENCE [LARGE SCALE GENOMIC DNA]</scope>
    <source>
        <strain evidence="3 4">NBRC 107702</strain>
    </source>
</reference>
<name>A0A6F8Y3N9_9ACTN</name>
<reference evidence="3 4" key="1">
    <citation type="submission" date="2020-03" db="EMBL/GenBank/DDBJ databases">
        <title>Whole genome shotgun sequence of Phytohabitans flavus NBRC 107702.</title>
        <authorList>
            <person name="Komaki H."/>
            <person name="Tamura T."/>
        </authorList>
    </citation>
    <scope>NUCLEOTIDE SEQUENCE [LARGE SCALE GENOMIC DNA]</scope>
    <source>
        <strain evidence="3 4">NBRC 107702</strain>
    </source>
</reference>